<feature type="region of interest" description="Disordered" evidence="1">
    <location>
        <begin position="346"/>
        <end position="468"/>
    </location>
</feature>
<feature type="transmembrane region" description="Helical" evidence="2">
    <location>
        <begin position="279"/>
        <end position="298"/>
    </location>
</feature>
<evidence type="ECO:0008006" key="5">
    <source>
        <dbReference type="Google" id="ProtNLM"/>
    </source>
</evidence>
<gene>
    <name evidence="3" type="ORF">LECACI_7A002894</name>
</gene>
<dbReference type="Proteomes" id="UP001296104">
    <property type="component" value="Unassembled WGS sequence"/>
</dbReference>
<evidence type="ECO:0000313" key="4">
    <source>
        <dbReference type="Proteomes" id="UP001296104"/>
    </source>
</evidence>
<feature type="compositionally biased region" description="Polar residues" evidence="1">
    <location>
        <begin position="350"/>
        <end position="361"/>
    </location>
</feature>
<feature type="region of interest" description="Disordered" evidence="1">
    <location>
        <begin position="1"/>
        <end position="80"/>
    </location>
</feature>
<feature type="compositionally biased region" description="Low complexity" evidence="1">
    <location>
        <begin position="38"/>
        <end position="51"/>
    </location>
</feature>
<dbReference type="EMBL" id="CAVMBE010000013">
    <property type="protein sequence ID" value="CAK3928594.1"/>
    <property type="molecule type" value="Genomic_DNA"/>
</dbReference>
<sequence length="468" mass="52408">MGRGGRSQQEEKTPLSSDIRVQPQAGTAPPPDQGQNGQSSQATQSRQSGQQKQRKNRKNEQWGDTSREPHYDSDKMREKPGTRKGALFRYYATQAEFYALPVAPGSEEVQLIQGEHWVFSSRDSRKGSETKWDTEKPHCVNENRRIWGNRIPWPTKQSIKTHYWYNMGFLAALYQNAGSIIFLASNLCRYKGLYAHLTTRAQEDGAVWAIKIVACALFTYSGLLNVWETQPKRTTLRPDLIGWWVGVFKVVGAIFFLVCSAFGPVYVHTAKTWAAISSAALALAGSSCFLLASLLLGFECSQPTPTIIIPLSDDEAQQYYQDRDNAAQANAIRDGALQQEILEMSGPLNPATQSSSAQAESPQHDGARPRERNVRDGDDPSQHIENGTSQGPQRHEARARRRLFKKKPERKEQQTQSVLEQVNGTGPSHGHSIPPLPELEAREIGRGDGDQADHVENRPPRRMYPLYD</sequence>
<feature type="compositionally biased region" description="Basic and acidic residues" evidence="1">
    <location>
        <begin position="362"/>
        <end position="382"/>
    </location>
</feature>
<comment type="caution">
    <text evidence="3">The sequence shown here is derived from an EMBL/GenBank/DDBJ whole genome shotgun (WGS) entry which is preliminary data.</text>
</comment>
<reference evidence="3" key="1">
    <citation type="submission" date="2023-11" db="EMBL/GenBank/DDBJ databases">
        <authorList>
            <person name="Alioto T."/>
            <person name="Alioto T."/>
            <person name="Gomez Garrido J."/>
        </authorList>
    </citation>
    <scope>NUCLEOTIDE SEQUENCE</scope>
</reference>
<feature type="transmembrane region" description="Helical" evidence="2">
    <location>
        <begin position="163"/>
        <end position="184"/>
    </location>
</feature>
<name>A0AAI8YVR6_9PEZI</name>
<dbReference type="AlphaFoldDB" id="A0AAI8YVR6"/>
<feature type="compositionally biased region" description="Polar residues" evidence="1">
    <location>
        <begin position="383"/>
        <end position="392"/>
    </location>
</feature>
<feature type="compositionally biased region" description="Polar residues" evidence="1">
    <location>
        <begin position="414"/>
        <end position="426"/>
    </location>
</feature>
<feature type="transmembrane region" description="Helical" evidence="2">
    <location>
        <begin position="243"/>
        <end position="267"/>
    </location>
</feature>
<keyword evidence="4" id="KW-1185">Reference proteome</keyword>
<evidence type="ECO:0000256" key="2">
    <source>
        <dbReference type="SAM" id="Phobius"/>
    </source>
</evidence>
<organism evidence="3 4">
    <name type="scientific">Lecanosticta acicola</name>
    <dbReference type="NCBI Taxonomy" id="111012"/>
    <lineage>
        <taxon>Eukaryota</taxon>
        <taxon>Fungi</taxon>
        <taxon>Dikarya</taxon>
        <taxon>Ascomycota</taxon>
        <taxon>Pezizomycotina</taxon>
        <taxon>Dothideomycetes</taxon>
        <taxon>Dothideomycetidae</taxon>
        <taxon>Mycosphaerellales</taxon>
        <taxon>Mycosphaerellaceae</taxon>
        <taxon>Lecanosticta</taxon>
    </lineage>
</organism>
<protein>
    <recommendedName>
        <fullName evidence="5">Transmembrane protein</fullName>
    </recommendedName>
</protein>
<feature type="transmembrane region" description="Helical" evidence="2">
    <location>
        <begin position="205"/>
        <end position="223"/>
    </location>
</feature>
<accession>A0AAI8YVR6</accession>
<feature type="compositionally biased region" description="Basic and acidic residues" evidence="1">
    <location>
        <begin position="58"/>
        <end position="80"/>
    </location>
</feature>
<keyword evidence="2" id="KW-1133">Transmembrane helix</keyword>
<keyword evidence="2" id="KW-0472">Membrane</keyword>
<proteinExistence type="predicted"/>
<evidence type="ECO:0000256" key="1">
    <source>
        <dbReference type="SAM" id="MobiDB-lite"/>
    </source>
</evidence>
<feature type="compositionally biased region" description="Basic residues" evidence="1">
    <location>
        <begin position="397"/>
        <end position="408"/>
    </location>
</feature>
<evidence type="ECO:0000313" key="3">
    <source>
        <dbReference type="EMBL" id="CAK3928594.1"/>
    </source>
</evidence>
<feature type="compositionally biased region" description="Basic and acidic residues" evidence="1">
    <location>
        <begin position="439"/>
        <end position="459"/>
    </location>
</feature>
<keyword evidence="2" id="KW-0812">Transmembrane</keyword>